<evidence type="ECO:0000313" key="1">
    <source>
        <dbReference type="EMBL" id="CAA9502496.1"/>
    </source>
</evidence>
<accession>A0A6J4SL51</accession>
<dbReference type="EMBL" id="CADCVS010000263">
    <property type="protein sequence ID" value="CAA9502496.1"/>
    <property type="molecule type" value="Genomic_DNA"/>
</dbReference>
<proteinExistence type="predicted"/>
<sequence length="144" mass="16205">PELERVGLSGTAGIRVPPPEASALRRLAREVLGRAGPGEPIFLAPLRSDIVAETPLILHFLLDRPNVLERDALLLARPAEQKRVVAVLRERRPLVVRWTDPRSSRREPNRRGRPSGSRALDAFLSQAYERRARIGPYDVLQARR</sequence>
<dbReference type="AlphaFoldDB" id="A0A6J4SL51"/>
<protein>
    <submittedName>
        <fullName evidence="1">Uncharacterized protein</fullName>
    </submittedName>
</protein>
<feature type="non-terminal residue" evidence="1">
    <location>
        <position position="1"/>
    </location>
</feature>
<reference evidence="1" key="1">
    <citation type="submission" date="2020-02" db="EMBL/GenBank/DDBJ databases">
        <authorList>
            <person name="Meier V. D."/>
        </authorList>
    </citation>
    <scope>NUCLEOTIDE SEQUENCE</scope>
    <source>
        <strain evidence="1">AVDCRST_MAG30</strain>
    </source>
</reference>
<name>A0A6J4SL51_9ACTN</name>
<organism evidence="1">
    <name type="scientific">uncultured Solirubrobacteraceae bacterium</name>
    <dbReference type="NCBI Taxonomy" id="1162706"/>
    <lineage>
        <taxon>Bacteria</taxon>
        <taxon>Bacillati</taxon>
        <taxon>Actinomycetota</taxon>
        <taxon>Thermoleophilia</taxon>
        <taxon>Solirubrobacterales</taxon>
        <taxon>Solirubrobacteraceae</taxon>
        <taxon>environmental samples</taxon>
    </lineage>
</organism>
<gene>
    <name evidence="1" type="ORF">AVDCRST_MAG30-1995</name>
</gene>